<dbReference type="AlphaFoldDB" id="A0A9W3K8H0"/>
<protein>
    <recommendedName>
        <fullName evidence="3">Fur-regulated basic protein FbpA</fullName>
    </recommendedName>
</protein>
<gene>
    <name evidence="1" type="ORF">YBT1518_01295</name>
</gene>
<evidence type="ECO:0008006" key="3">
    <source>
        <dbReference type="Google" id="ProtNLM"/>
    </source>
</evidence>
<dbReference type="RefSeq" id="WP_023520866.1">
    <property type="nucleotide sequence ID" value="NC_022873.1"/>
</dbReference>
<dbReference type="EMBL" id="CP005935">
    <property type="protein sequence ID" value="AHA69491.1"/>
    <property type="molecule type" value="Genomic_DNA"/>
</dbReference>
<evidence type="ECO:0000313" key="2">
    <source>
        <dbReference type="Proteomes" id="UP000018566"/>
    </source>
</evidence>
<dbReference type="Proteomes" id="UP000018566">
    <property type="component" value="Chromosome"/>
</dbReference>
<organism evidence="1 2">
    <name type="scientific">Bacillus thuringiensis YBT-1518</name>
    <dbReference type="NCBI Taxonomy" id="529122"/>
    <lineage>
        <taxon>Bacteria</taxon>
        <taxon>Bacillati</taxon>
        <taxon>Bacillota</taxon>
        <taxon>Bacilli</taxon>
        <taxon>Bacillales</taxon>
        <taxon>Bacillaceae</taxon>
        <taxon>Bacillus</taxon>
        <taxon>Bacillus cereus group</taxon>
    </lineage>
</organism>
<dbReference type="Pfam" id="PF13076">
    <property type="entry name" value="Fur_reg_FbpA"/>
    <property type="match status" value="1"/>
</dbReference>
<proteinExistence type="predicted"/>
<accession>A0A9W3K8H0</accession>
<sequence>MSNKDILIEQLIEKDIFKLPDGRDLYEGAEEELMKLLEETM</sequence>
<name>A0A9W3K8H0_BACTU</name>
<dbReference type="InterPro" id="IPR025072">
    <property type="entry name" value="Fur_reg_FbpA"/>
</dbReference>
<reference evidence="1 2" key="1">
    <citation type="submission" date="2013-05" db="EMBL/GenBank/DDBJ databases">
        <title>Complete genome sequence of Bacillus thuringiensis YBT-1518, a typical strain with high toxicity to nematode.</title>
        <authorList>
            <person name="Wang P."/>
            <person name="Zhang C."/>
            <person name="Guo M."/>
            <person name="Guo S."/>
            <person name="Zhu Y."/>
            <person name="Zheng J."/>
            <person name="Zhu L."/>
            <person name="Ruan L."/>
            <person name="Peng D."/>
            <person name="Sun M."/>
        </authorList>
    </citation>
    <scope>NUCLEOTIDE SEQUENCE [LARGE SCALE GENOMIC DNA]</scope>
    <source>
        <strain evidence="1 2">YBT-1518</strain>
    </source>
</reference>
<evidence type="ECO:0000313" key="1">
    <source>
        <dbReference type="EMBL" id="AHA69491.1"/>
    </source>
</evidence>
<dbReference type="KEGG" id="bthu:YBT1518_01295"/>